<comment type="caution">
    <text evidence="2">The sequence shown here is derived from an EMBL/GenBank/DDBJ whole genome shotgun (WGS) entry which is preliminary data.</text>
</comment>
<feature type="region of interest" description="Disordered" evidence="1">
    <location>
        <begin position="47"/>
        <end position="151"/>
    </location>
</feature>
<dbReference type="RefSeq" id="XP_066665197.1">
    <property type="nucleotide sequence ID" value="XM_066815907.1"/>
</dbReference>
<dbReference type="EMBL" id="JAQQWN010000008">
    <property type="protein sequence ID" value="KAK8071389.1"/>
    <property type="molecule type" value="Genomic_DNA"/>
</dbReference>
<dbReference type="Proteomes" id="UP001433268">
    <property type="component" value="Unassembled WGS sequence"/>
</dbReference>
<keyword evidence="3" id="KW-1185">Reference proteome</keyword>
<evidence type="ECO:0000256" key="1">
    <source>
        <dbReference type="SAM" id="MobiDB-lite"/>
    </source>
</evidence>
<dbReference type="GeneID" id="92048967"/>
<name>A0ABR1VNA4_9PEZI</name>
<evidence type="ECO:0000313" key="2">
    <source>
        <dbReference type="EMBL" id="KAK8071389.1"/>
    </source>
</evidence>
<protein>
    <submittedName>
        <fullName evidence="2">Uncharacterized protein</fullName>
    </submittedName>
</protein>
<accession>A0ABR1VNA4</accession>
<feature type="compositionally biased region" description="Basic and acidic residues" evidence="1">
    <location>
        <begin position="73"/>
        <end position="117"/>
    </location>
</feature>
<reference evidence="2 3" key="1">
    <citation type="submission" date="2023-01" db="EMBL/GenBank/DDBJ databases">
        <title>Analysis of 21 Apiospora genomes using comparative genomics revels a genus with tremendous synthesis potential of carbohydrate active enzymes and secondary metabolites.</title>
        <authorList>
            <person name="Sorensen T."/>
        </authorList>
    </citation>
    <scope>NUCLEOTIDE SEQUENCE [LARGE SCALE GENOMIC DNA]</scope>
    <source>
        <strain evidence="2 3">CBS 114990</strain>
    </source>
</reference>
<sequence length="151" mass="15957">MSASVGIVQDFAKRAARNGIRVGPPATTAAAATAVAHVFNAKAAPFVPDGTTSAPNGSIAAPFTPAKLNGAQDQEKEEVMVKVEEDEKSPKKEAKEETPEKEVKQEEQLPGSHHSESDEVDTNNGADENNTESSSSESEEYGDGEVTFKLK</sequence>
<evidence type="ECO:0000313" key="3">
    <source>
        <dbReference type="Proteomes" id="UP001433268"/>
    </source>
</evidence>
<gene>
    <name evidence="2" type="ORF">PG997_011592</name>
</gene>
<organism evidence="2 3">
    <name type="scientific">Apiospora hydei</name>
    <dbReference type="NCBI Taxonomy" id="1337664"/>
    <lineage>
        <taxon>Eukaryota</taxon>
        <taxon>Fungi</taxon>
        <taxon>Dikarya</taxon>
        <taxon>Ascomycota</taxon>
        <taxon>Pezizomycotina</taxon>
        <taxon>Sordariomycetes</taxon>
        <taxon>Xylariomycetidae</taxon>
        <taxon>Amphisphaeriales</taxon>
        <taxon>Apiosporaceae</taxon>
        <taxon>Apiospora</taxon>
    </lineage>
</organism>
<proteinExistence type="predicted"/>